<dbReference type="Pfam" id="PF10778">
    <property type="entry name" value="DehI"/>
    <property type="match status" value="1"/>
</dbReference>
<dbReference type="GeneID" id="14652475"/>
<feature type="region of interest" description="Disordered" evidence="1">
    <location>
        <begin position="129"/>
        <end position="170"/>
    </location>
</feature>
<dbReference type="STRING" id="268739.Nmlp_1484"/>
<evidence type="ECO:0000313" key="3">
    <source>
        <dbReference type="Proteomes" id="UP000011867"/>
    </source>
</evidence>
<gene>
    <name evidence="2" type="ordered locus">Nmlp_1484</name>
</gene>
<keyword evidence="3" id="KW-1185">Reference proteome</keyword>
<dbReference type="HOGENOM" id="CLU_930091_0_0_2"/>
<evidence type="ECO:0000313" key="2">
    <source>
        <dbReference type="EMBL" id="CCQ35686.1"/>
    </source>
</evidence>
<dbReference type="Gene3D" id="1.20.1290.10">
    <property type="entry name" value="AhpD-like"/>
    <property type="match status" value="1"/>
</dbReference>
<accession>M1XP03</accession>
<dbReference type="KEGG" id="nmo:Nmlp_1484"/>
<name>M1XP03_NATM8</name>
<organism evidence="2 3">
    <name type="scientific">Natronomonas moolapensis (strain DSM 18674 / CECT 7526 / JCM 14361 / 8.8.11)</name>
    <dbReference type="NCBI Taxonomy" id="268739"/>
    <lineage>
        <taxon>Archaea</taxon>
        <taxon>Methanobacteriati</taxon>
        <taxon>Methanobacteriota</taxon>
        <taxon>Stenosarchaea group</taxon>
        <taxon>Halobacteria</taxon>
        <taxon>Halobacteriales</taxon>
        <taxon>Natronomonadaceae</taxon>
        <taxon>Natronomonas</taxon>
    </lineage>
</organism>
<evidence type="ECO:0000256" key="1">
    <source>
        <dbReference type="SAM" id="MobiDB-lite"/>
    </source>
</evidence>
<dbReference type="Proteomes" id="UP000011867">
    <property type="component" value="Chromosome"/>
</dbReference>
<dbReference type="eggNOG" id="arCOG13343">
    <property type="taxonomic scope" value="Archaea"/>
</dbReference>
<protein>
    <submittedName>
        <fullName evidence="2">2-haloacid dehalogenase family protein</fullName>
    </submittedName>
</protein>
<dbReference type="AlphaFoldDB" id="M1XP03"/>
<dbReference type="InterPro" id="IPR019714">
    <property type="entry name" value="2-haloacid_dehalogenase_DehI"/>
</dbReference>
<dbReference type="RefSeq" id="WP_015408529.1">
    <property type="nucleotide sequence ID" value="NC_020388.1"/>
</dbReference>
<dbReference type="OrthoDB" id="338740at2157"/>
<dbReference type="GO" id="GO:0019120">
    <property type="term" value="F:hydrolase activity, acting on acid halide bonds, in C-halide compounds"/>
    <property type="evidence" value="ECO:0007669"/>
    <property type="project" value="InterPro"/>
</dbReference>
<dbReference type="EMBL" id="HF582854">
    <property type="protein sequence ID" value="CCQ35686.1"/>
    <property type="molecule type" value="Genomic_DNA"/>
</dbReference>
<dbReference type="InterPro" id="IPR029032">
    <property type="entry name" value="AhpD-like"/>
</dbReference>
<sequence length="294" mass="32853">MDTSEQLYEQAATGWKRGLYDDVRHTFRAPIVNWIFRTTMANHPEFVRCMWGQLKPAFETRQFGRVSVAYRDSVLSPLERERDLPAYRRADVGVSPAEYAELRAQLSTFDVVAPRLAVLFEVVERSLSGEPVGTTPERSRAATEPLPPELDRDRGGPPTLATVEDPPPDLGSTVESIRSFHGLESGLPSVYRCLAQWPAYLLEAWDDVEPALESDAFAEGRADARAAVERYVESLPYVPQLGPDALHERGIDDEAVVELRALFREFNRGPIETVVPAIHVFASTLRTAGARSFQ</sequence>
<reference evidence="2 3" key="1">
    <citation type="journal article" date="2013" name="Genome Announc.">
        <title>Genome of the haloarchaeon Natronomonas moolapensis, a neutrophilic member of a previously haloalkaliphilic genus.</title>
        <authorList>
            <person name="Dyall-Smith M.L."/>
            <person name="Pfeiffer F."/>
            <person name="Oberwinkler T."/>
            <person name="Klee K."/>
            <person name="Rampp M."/>
            <person name="Palm P."/>
            <person name="Gross K."/>
            <person name="Schuster S.C."/>
            <person name="Oesterhelt D."/>
        </authorList>
    </citation>
    <scope>NUCLEOTIDE SEQUENCE [LARGE SCALE GENOMIC DNA]</scope>
    <source>
        <strain evidence="3">DSM 18674 / JCM 14361 / 8.8.11</strain>
    </source>
</reference>
<proteinExistence type="predicted"/>